<evidence type="ECO:0000313" key="2">
    <source>
        <dbReference type="EMBL" id="KAK9991584.1"/>
    </source>
</evidence>
<protein>
    <submittedName>
        <fullName evidence="2">Uncharacterized protein</fullName>
    </submittedName>
</protein>
<dbReference type="EMBL" id="JAZDWU010000009">
    <property type="protein sequence ID" value="KAK9991584.1"/>
    <property type="molecule type" value="Genomic_DNA"/>
</dbReference>
<evidence type="ECO:0000313" key="3">
    <source>
        <dbReference type="Proteomes" id="UP001459277"/>
    </source>
</evidence>
<comment type="caution">
    <text evidence="2">The sequence shown here is derived from an EMBL/GenBank/DDBJ whole genome shotgun (WGS) entry which is preliminary data.</text>
</comment>
<feature type="coiled-coil region" evidence="1">
    <location>
        <begin position="139"/>
        <end position="187"/>
    </location>
</feature>
<organism evidence="2 3">
    <name type="scientific">Lithocarpus litseifolius</name>
    <dbReference type="NCBI Taxonomy" id="425828"/>
    <lineage>
        <taxon>Eukaryota</taxon>
        <taxon>Viridiplantae</taxon>
        <taxon>Streptophyta</taxon>
        <taxon>Embryophyta</taxon>
        <taxon>Tracheophyta</taxon>
        <taxon>Spermatophyta</taxon>
        <taxon>Magnoliopsida</taxon>
        <taxon>eudicotyledons</taxon>
        <taxon>Gunneridae</taxon>
        <taxon>Pentapetalae</taxon>
        <taxon>rosids</taxon>
        <taxon>fabids</taxon>
        <taxon>Fagales</taxon>
        <taxon>Fagaceae</taxon>
        <taxon>Lithocarpus</taxon>
    </lineage>
</organism>
<dbReference type="AlphaFoldDB" id="A0AAW2C048"/>
<keyword evidence="3" id="KW-1185">Reference proteome</keyword>
<sequence>MTIRYSKDKYARVKNVKNEPLSLITPGLKKRKLDEGKDETPAVQSLFRTLSSPTPSLEMMTFSRLTTRSKGKAKVGKSVWDDTATALRRAHDVITDDKLKGLLSISSHELFSRHIHKLVQVLGQSLRLTTDNLSSEEKIAVANSKVDSIEAESSQLRKDLIEAIDQSTKAKEKVKELKEAVKIEKKLIIQNDKEVQAALLRTDKEREKVIAKFLESDRFSDKQFE</sequence>
<gene>
    <name evidence="2" type="ORF">SO802_026569</name>
</gene>
<proteinExistence type="predicted"/>
<reference evidence="2 3" key="1">
    <citation type="submission" date="2024-01" db="EMBL/GenBank/DDBJ databases">
        <title>A telomere-to-telomere, gap-free genome of sweet tea (Lithocarpus litseifolius).</title>
        <authorList>
            <person name="Zhou J."/>
        </authorList>
    </citation>
    <scope>NUCLEOTIDE SEQUENCE [LARGE SCALE GENOMIC DNA]</scope>
    <source>
        <strain evidence="2">Zhou-2022a</strain>
        <tissue evidence="2">Leaf</tissue>
    </source>
</reference>
<accession>A0AAW2C048</accession>
<dbReference type="Proteomes" id="UP001459277">
    <property type="component" value="Unassembled WGS sequence"/>
</dbReference>
<keyword evidence="1" id="KW-0175">Coiled coil</keyword>
<evidence type="ECO:0000256" key="1">
    <source>
        <dbReference type="SAM" id="Coils"/>
    </source>
</evidence>
<name>A0AAW2C048_9ROSI</name>